<dbReference type="GO" id="GO:0050906">
    <property type="term" value="P:detection of stimulus involved in sensory perception"/>
    <property type="evidence" value="ECO:0007669"/>
    <property type="project" value="UniProtKB-ARBA"/>
</dbReference>
<protein>
    <submittedName>
        <fullName evidence="12">Uncharacterized protein</fullName>
    </submittedName>
</protein>
<evidence type="ECO:0000256" key="8">
    <source>
        <dbReference type="ARBA" id="ARBA00023180"/>
    </source>
</evidence>
<dbReference type="Proteomes" id="UP000075886">
    <property type="component" value="Unassembled WGS sequence"/>
</dbReference>
<keyword evidence="4 9" id="KW-0812">Transmembrane</keyword>
<reference evidence="12" key="2">
    <citation type="submission" date="2020-05" db="UniProtKB">
        <authorList>
            <consortium name="EnsemblMetazoa"/>
        </authorList>
    </citation>
    <scope>IDENTIFICATION</scope>
    <source>
        <strain evidence="12">FAR1</strain>
    </source>
</reference>
<dbReference type="InterPro" id="IPR057074">
    <property type="entry name" value="IR75A_N"/>
</dbReference>
<evidence type="ECO:0000256" key="1">
    <source>
        <dbReference type="ARBA" id="ARBA00004651"/>
    </source>
</evidence>
<evidence type="ECO:0000256" key="3">
    <source>
        <dbReference type="ARBA" id="ARBA00022475"/>
    </source>
</evidence>
<dbReference type="Pfam" id="PF24576">
    <property type="entry name" value="IR75A_N"/>
    <property type="match status" value="1"/>
</dbReference>
<dbReference type="GO" id="GO:0015276">
    <property type="term" value="F:ligand-gated monoatomic ion channel activity"/>
    <property type="evidence" value="ECO:0007669"/>
    <property type="project" value="InterPro"/>
</dbReference>
<evidence type="ECO:0000256" key="4">
    <source>
        <dbReference type="ARBA" id="ARBA00022692"/>
    </source>
</evidence>
<keyword evidence="3" id="KW-1003">Cell membrane</keyword>
<reference evidence="13" key="1">
    <citation type="submission" date="2014-01" db="EMBL/GenBank/DDBJ databases">
        <title>The Genome Sequence of Anopheles farauti FAR1 (V2).</title>
        <authorList>
            <consortium name="The Broad Institute Genomics Platform"/>
            <person name="Neafsey D.E."/>
            <person name="Besansky N."/>
            <person name="Howell P."/>
            <person name="Walton C."/>
            <person name="Young S.K."/>
            <person name="Zeng Q."/>
            <person name="Gargeya S."/>
            <person name="Fitzgerald M."/>
            <person name="Haas B."/>
            <person name="Abouelleil A."/>
            <person name="Allen A.W."/>
            <person name="Alvarado L."/>
            <person name="Arachchi H.M."/>
            <person name="Berlin A.M."/>
            <person name="Chapman S.B."/>
            <person name="Gainer-Dewar J."/>
            <person name="Goldberg J."/>
            <person name="Griggs A."/>
            <person name="Gujja S."/>
            <person name="Hansen M."/>
            <person name="Howarth C."/>
            <person name="Imamovic A."/>
            <person name="Ireland A."/>
            <person name="Larimer J."/>
            <person name="McCowan C."/>
            <person name="Murphy C."/>
            <person name="Pearson M."/>
            <person name="Poon T.W."/>
            <person name="Priest M."/>
            <person name="Roberts A."/>
            <person name="Saif S."/>
            <person name="Shea T."/>
            <person name="Sisk P."/>
            <person name="Sykes S."/>
            <person name="Wortman J."/>
            <person name="Nusbaum C."/>
            <person name="Birren B."/>
        </authorList>
    </citation>
    <scope>NUCLEOTIDE SEQUENCE [LARGE SCALE GENOMIC DNA]</scope>
    <source>
        <strain evidence="13">FAR1</strain>
    </source>
</reference>
<dbReference type="InterPro" id="IPR001320">
    <property type="entry name" value="Iontro_rcpt_C"/>
</dbReference>
<evidence type="ECO:0000256" key="6">
    <source>
        <dbReference type="ARBA" id="ARBA00023136"/>
    </source>
</evidence>
<name>A0A182QDA2_9DIPT</name>
<dbReference type="VEuPathDB" id="VectorBase:AFAF007858"/>
<evidence type="ECO:0000256" key="2">
    <source>
        <dbReference type="ARBA" id="ARBA00008685"/>
    </source>
</evidence>
<keyword evidence="6 9" id="KW-0472">Membrane</keyword>
<feature type="transmembrane region" description="Helical" evidence="9">
    <location>
        <begin position="293"/>
        <end position="318"/>
    </location>
</feature>
<evidence type="ECO:0000259" key="10">
    <source>
        <dbReference type="Pfam" id="PF00060"/>
    </source>
</evidence>
<feature type="transmembrane region" description="Helical" evidence="9">
    <location>
        <begin position="265"/>
        <end position="281"/>
    </location>
</feature>
<dbReference type="PANTHER" id="PTHR42643">
    <property type="entry name" value="IONOTROPIC RECEPTOR 20A-RELATED"/>
    <property type="match status" value="1"/>
</dbReference>
<comment type="subcellular location">
    <subcellularLocation>
        <location evidence="1">Cell membrane</location>
        <topology evidence="1">Multi-pass membrane protein</topology>
    </subcellularLocation>
</comment>
<keyword evidence="8" id="KW-0325">Glycoprotein</keyword>
<dbReference type="Gene3D" id="1.10.287.70">
    <property type="match status" value="1"/>
</dbReference>
<keyword evidence="13" id="KW-1185">Reference proteome</keyword>
<dbReference type="Pfam" id="PF00060">
    <property type="entry name" value="Lig_chan"/>
    <property type="match status" value="1"/>
</dbReference>
<proteinExistence type="inferred from homology"/>
<organism evidence="12 13">
    <name type="scientific">Anopheles farauti</name>
    <dbReference type="NCBI Taxonomy" id="69004"/>
    <lineage>
        <taxon>Eukaryota</taxon>
        <taxon>Metazoa</taxon>
        <taxon>Ecdysozoa</taxon>
        <taxon>Arthropoda</taxon>
        <taxon>Hexapoda</taxon>
        <taxon>Insecta</taxon>
        <taxon>Pterygota</taxon>
        <taxon>Neoptera</taxon>
        <taxon>Endopterygota</taxon>
        <taxon>Diptera</taxon>
        <taxon>Nematocera</taxon>
        <taxon>Culicoidea</taxon>
        <taxon>Culicidae</taxon>
        <taxon>Anophelinae</taxon>
        <taxon>Anopheles</taxon>
    </lineage>
</organism>
<evidence type="ECO:0000259" key="11">
    <source>
        <dbReference type="Pfam" id="PF24576"/>
    </source>
</evidence>
<evidence type="ECO:0000256" key="5">
    <source>
        <dbReference type="ARBA" id="ARBA00022989"/>
    </source>
</evidence>
<feature type="domain" description="Ionotropic glutamate receptor C-terminal" evidence="10">
    <location>
        <begin position="224"/>
        <end position="487"/>
    </location>
</feature>
<dbReference type="GO" id="GO:0005886">
    <property type="term" value="C:plasma membrane"/>
    <property type="evidence" value="ECO:0007669"/>
    <property type="project" value="UniProtKB-SubCell"/>
</dbReference>
<evidence type="ECO:0000313" key="13">
    <source>
        <dbReference type="Proteomes" id="UP000075886"/>
    </source>
</evidence>
<dbReference type="InterPro" id="IPR052192">
    <property type="entry name" value="Insect_Ionotropic_Sensory_Rcpt"/>
</dbReference>
<accession>A0A182QDA2</accession>
<feature type="domain" description="Ionotropic receptor 75a N-terminal" evidence="11">
    <location>
        <begin position="3"/>
        <end position="122"/>
    </location>
</feature>
<evidence type="ECO:0000256" key="9">
    <source>
        <dbReference type="SAM" id="Phobius"/>
    </source>
</evidence>
<dbReference type="EMBL" id="AXCN02000180">
    <property type="status" value="NOT_ANNOTATED_CDS"/>
    <property type="molecule type" value="Genomic_DNA"/>
</dbReference>
<dbReference type="SUPFAM" id="SSF53850">
    <property type="entry name" value="Periplasmic binding protein-like II"/>
    <property type="match status" value="1"/>
</dbReference>
<keyword evidence="7" id="KW-0675">Receptor</keyword>
<dbReference type="AlphaFoldDB" id="A0A182QDA2"/>
<dbReference type="EnsemblMetazoa" id="AFAF007858-RA">
    <property type="protein sequence ID" value="AFAF007858-PA"/>
    <property type="gene ID" value="AFAF007858"/>
</dbReference>
<feature type="transmembrane region" description="Helical" evidence="9">
    <location>
        <begin position="478"/>
        <end position="498"/>
    </location>
</feature>
<sequence>MVDMNCHGAGGILHALSVRGYFNGERYSWFLFGMRALEENRELLQRLNFTVSSNVHLLLPNGTDVEANYTIHEAYGHWRAQSWQLCILPIGSWNGTSGLKIWDKRSLYQRRMNLSETELSGVSEHFFVSGTEESLKNETSEAFSYGTRLWDVFMKVHKFSIKQGDMPVGTESFDFIVDAVEIKQENINSFDYTAAVGSAQSVLLFLHPDVDSTRNPFLRPFSTCTWLAIAALFLVFGLFLCKLLPFERELERNRPQPEELRRNENGVWVLVVGIFCQQGFIEKTNTYASRITLFTMFVFTVLIYQFYLTHIVSFLLVVPPKTIKTLKQLAANDYGLAVENVPETIEFLNTTEDEYLAVLLEKQLASAGNVYYDAADGIALMASGKNAFLCDAQRAYKLIRALYTDEQRCALQEIPLMPKTPVHLAMAKGSPMTELFRITAQRIIEYSMVEYERKQCYTDQPRCADNEVKMPEVNLDQVSSVLVMQLAAIIVSVVILLVEIGVQMVSARRH</sequence>
<dbReference type="PANTHER" id="PTHR42643:SF33">
    <property type="entry name" value="GLUTAMATE RECEPTOR 2-LIKE PROTEIN"/>
    <property type="match status" value="1"/>
</dbReference>
<keyword evidence="5 9" id="KW-1133">Transmembrane helix</keyword>
<evidence type="ECO:0000313" key="12">
    <source>
        <dbReference type="EnsemblMetazoa" id="AFAF007858-PA"/>
    </source>
</evidence>
<evidence type="ECO:0000256" key="7">
    <source>
        <dbReference type="ARBA" id="ARBA00023170"/>
    </source>
</evidence>
<feature type="transmembrane region" description="Helical" evidence="9">
    <location>
        <begin position="225"/>
        <end position="244"/>
    </location>
</feature>
<comment type="similarity">
    <text evidence="2">Belongs to the glutamate-gated ion channel (TC 1.A.10.1) family.</text>
</comment>
<dbReference type="STRING" id="69004.A0A182QDA2"/>